<organism evidence="7 8">
    <name type="scientific">Exophiala xenobiotica</name>
    <dbReference type="NCBI Taxonomy" id="348802"/>
    <lineage>
        <taxon>Eukaryota</taxon>
        <taxon>Fungi</taxon>
        <taxon>Dikarya</taxon>
        <taxon>Ascomycota</taxon>
        <taxon>Pezizomycotina</taxon>
        <taxon>Eurotiomycetes</taxon>
        <taxon>Chaetothyriomycetidae</taxon>
        <taxon>Chaetothyriales</taxon>
        <taxon>Herpotrichiellaceae</taxon>
        <taxon>Exophiala</taxon>
    </lineage>
</organism>
<dbReference type="GO" id="GO:0005384">
    <property type="term" value="F:manganese ion transmembrane transporter activity"/>
    <property type="evidence" value="ECO:0007669"/>
    <property type="project" value="InterPro"/>
</dbReference>
<dbReference type="Proteomes" id="UP000054342">
    <property type="component" value="Unassembled WGS sequence"/>
</dbReference>
<dbReference type="Pfam" id="PF01988">
    <property type="entry name" value="VIT1"/>
    <property type="match status" value="1"/>
</dbReference>
<evidence type="ECO:0000313" key="8">
    <source>
        <dbReference type="Proteomes" id="UP000054342"/>
    </source>
</evidence>
<dbReference type="AlphaFoldDB" id="A0A0D2EH34"/>
<proteinExistence type="inferred from homology"/>
<keyword evidence="3 6" id="KW-0812">Transmembrane</keyword>
<evidence type="ECO:0000313" key="7">
    <source>
        <dbReference type="EMBL" id="KIW53905.1"/>
    </source>
</evidence>
<evidence type="ECO:0000256" key="6">
    <source>
        <dbReference type="SAM" id="Phobius"/>
    </source>
</evidence>
<dbReference type="HOGENOM" id="CLU_038957_0_2_1"/>
<sequence>MDANRHGNDIEAGLGRGGVVVLVPSPTPAPARSSGQTGMRTTKLKERHKMNGGLLRDFIIGFADGLTVPFALTAGLSSLGSSKLVVTGGLAELFSGAISMGLGAYLATITDKQHYDTERVREKKELQECPDEETEEIYQILCAYGPERDVVAPFVDGLKKDPEQWIQFMMDFELKLQRPVRGGAYISSATMGIAYFVGGLLPMIPYFAIRHATTALFVSIGITALILMVFGYLKCAYAGCRPTQSVIGAVQTLCVGAVAAGASYGIVRAVNSSDIT</sequence>
<comment type="subcellular location">
    <subcellularLocation>
        <location evidence="1">Endomembrane system</location>
        <topology evidence="1">Multi-pass membrane protein</topology>
    </subcellularLocation>
</comment>
<dbReference type="STRING" id="348802.A0A0D2EH34"/>
<gene>
    <name evidence="7" type="ORF">PV05_06313</name>
</gene>
<evidence type="ECO:0000256" key="3">
    <source>
        <dbReference type="ARBA" id="ARBA00022692"/>
    </source>
</evidence>
<reference evidence="7 8" key="1">
    <citation type="submission" date="2015-01" db="EMBL/GenBank/DDBJ databases">
        <title>The Genome Sequence of Exophiala xenobiotica CBS118157.</title>
        <authorList>
            <consortium name="The Broad Institute Genomics Platform"/>
            <person name="Cuomo C."/>
            <person name="de Hoog S."/>
            <person name="Gorbushina A."/>
            <person name="Stielow B."/>
            <person name="Teixiera M."/>
            <person name="Abouelleil A."/>
            <person name="Chapman S.B."/>
            <person name="Priest M."/>
            <person name="Young S.K."/>
            <person name="Wortman J."/>
            <person name="Nusbaum C."/>
            <person name="Birren B."/>
        </authorList>
    </citation>
    <scope>NUCLEOTIDE SEQUENCE [LARGE SCALE GENOMIC DNA]</scope>
    <source>
        <strain evidence="7 8">CBS 118157</strain>
    </source>
</reference>
<dbReference type="RefSeq" id="XP_013314489.1">
    <property type="nucleotide sequence ID" value="XM_013459035.1"/>
</dbReference>
<name>A0A0D2EH34_9EURO</name>
<dbReference type="GO" id="GO:0012505">
    <property type="term" value="C:endomembrane system"/>
    <property type="evidence" value="ECO:0007669"/>
    <property type="project" value="UniProtKB-SubCell"/>
</dbReference>
<feature type="transmembrane region" description="Helical" evidence="6">
    <location>
        <begin position="84"/>
        <end position="107"/>
    </location>
</feature>
<feature type="transmembrane region" description="Helical" evidence="6">
    <location>
        <begin position="215"/>
        <end position="233"/>
    </location>
</feature>
<evidence type="ECO:0000256" key="4">
    <source>
        <dbReference type="ARBA" id="ARBA00022989"/>
    </source>
</evidence>
<keyword evidence="5 6" id="KW-0472">Membrane</keyword>
<feature type="transmembrane region" description="Helical" evidence="6">
    <location>
        <begin position="53"/>
        <end position="72"/>
    </location>
</feature>
<dbReference type="OrthoDB" id="73465at2759"/>
<evidence type="ECO:0000256" key="1">
    <source>
        <dbReference type="ARBA" id="ARBA00004127"/>
    </source>
</evidence>
<feature type="transmembrane region" description="Helical" evidence="6">
    <location>
        <begin position="184"/>
        <end position="209"/>
    </location>
</feature>
<accession>A0A0D2EH34</accession>
<comment type="similarity">
    <text evidence="2">Belongs to the CCC1 family.</text>
</comment>
<dbReference type="PANTHER" id="PTHR31851">
    <property type="entry name" value="FE(2+)/MN(2+) TRANSPORTER PCL1"/>
    <property type="match status" value="1"/>
</dbReference>
<dbReference type="EMBL" id="KN847320">
    <property type="protein sequence ID" value="KIW53905.1"/>
    <property type="molecule type" value="Genomic_DNA"/>
</dbReference>
<keyword evidence="8" id="KW-1185">Reference proteome</keyword>
<keyword evidence="4 6" id="KW-1133">Transmembrane helix</keyword>
<dbReference type="InterPro" id="IPR008217">
    <property type="entry name" value="Ccc1_fam"/>
</dbReference>
<evidence type="ECO:0000256" key="5">
    <source>
        <dbReference type="ARBA" id="ARBA00023136"/>
    </source>
</evidence>
<evidence type="ECO:0000256" key="2">
    <source>
        <dbReference type="ARBA" id="ARBA00007049"/>
    </source>
</evidence>
<feature type="transmembrane region" description="Helical" evidence="6">
    <location>
        <begin position="245"/>
        <end position="267"/>
    </location>
</feature>
<dbReference type="GeneID" id="25328221"/>
<dbReference type="CDD" id="cd02435">
    <property type="entry name" value="CCC1"/>
    <property type="match status" value="1"/>
</dbReference>
<dbReference type="GO" id="GO:0030026">
    <property type="term" value="P:intracellular manganese ion homeostasis"/>
    <property type="evidence" value="ECO:0007669"/>
    <property type="project" value="InterPro"/>
</dbReference>
<protein>
    <submittedName>
        <fullName evidence="7">Uncharacterized protein</fullName>
    </submittedName>
</protein>